<dbReference type="Gene3D" id="2.70.98.70">
    <property type="match status" value="1"/>
</dbReference>
<keyword evidence="4 7" id="KW-0456">Lyase</keyword>
<dbReference type="EMBL" id="JACEIO010000007">
    <property type="protein sequence ID" value="MBA4536428.1"/>
    <property type="molecule type" value="Genomic_DNA"/>
</dbReference>
<reference evidence="7 10" key="2">
    <citation type="submission" date="2020-07" db="EMBL/GenBank/DDBJ databases">
        <authorList>
            <person name="Feng H."/>
        </authorList>
    </citation>
    <scope>NUCLEOTIDE SEQUENCE [LARGE SCALE GENOMIC DNA]</scope>
    <source>
        <strain evidence="7">S-12</strain>
        <strain evidence="10">s-12</strain>
    </source>
</reference>
<dbReference type="GO" id="GO:0042597">
    <property type="term" value="C:periplasmic space"/>
    <property type="evidence" value="ECO:0007669"/>
    <property type="project" value="UniProtKB-SubCell"/>
</dbReference>
<dbReference type="Proteomes" id="UP000570010">
    <property type="component" value="Unassembled WGS sequence"/>
</dbReference>
<gene>
    <name evidence="8" type="ORF">G4D64_04495</name>
    <name evidence="7" type="ORF">H1Z61_04530</name>
</gene>
<comment type="subcellular location">
    <subcellularLocation>
        <location evidence="1">Periplasm</location>
    </subcellularLocation>
</comment>
<dbReference type="EMBL" id="JAAIWN010000007">
    <property type="protein sequence ID" value="NEY80796.1"/>
    <property type="molecule type" value="Genomic_DNA"/>
</dbReference>
<dbReference type="InterPro" id="IPR012480">
    <property type="entry name" value="Hepar_II_III_C"/>
</dbReference>
<dbReference type="RefSeq" id="WP_163240557.1">
    <property type="nucleotide sequence ID" value="NZ_JAAIWN010000007.1"/>
</dbReference>
<evidence type="ECO:0000256" key="4">
    <source>
        <dbReference type="ARBA" id="ARBA00023239"/>
    </source>
</evidence>
<dbReference type="InterPro" id="IPR008929">
    <property type="entry name" value="Chondroitin_lyas"/>
</dbReference>
<dbReference type="AlphaFoldDB" id="A0A6B3VYX7"/>
<protein>
    <submittedName>
        <fullName evidence="7">Alginate lyase family protein</fullName>
    </submittedName>
</protein>
<keyword evidence="9" id="KW-1185">Reference proteome</keyword>
<evidence type="ECO:0000259" key="5">
    <source>
        <dbReference type="Pfam" id="PF07940"/>
    </source>
</evidence>
<accession>A0A6B3VYX7</accession>
<reference evidence="8 9" key="1">
    <citation type="submission" date="2020-02" db="EMBL/GenBank/DDBJ databases">
        <title>Bacillus aquiflavi sp. nov., isolated from yellow water of strong flavor Chinese baijiu in Yibin region of China.</title>
        <authorList>
            <person name="Xie J."/>
        </authorList>
    </citation>
    <scope>NUCLEOTIDE SEQUENCE [LARGE SCALE GENOMIC DNA]</scope>
    <source>
        <strain evidence="8 9">3H-10</strain>
    </source>
</reference>
<dbReference type="Proteomes" id="UP000472971">
    <property type="component" value="Unassembled WGS sequence"/>
</dbReference>
<comment type="caution">
    <text evidence="8">The sequence shown here is derived from an EMBL/GenBank/DDBJ whole genome shotgun (WGS) entry which is preliminary data.</text>
</comment>
<dbReference type="SUPFAM" id="SSF48230">
    <property type="entry name" value="Chondroitin AC/alginate lyase"/>
    <property type="match status" value="1"/>
</dbReference>
<dbReference type="PANTHER" id="PTHR39210">
    <property type="entry name" value="HEPARIN-SULFATE LYASE"/>
    <property type="match status" value="1"/>
</dbReference>
<dbReference type="Pfam" id="PF07940">
    <property type="entry name" value="Hepar_II_III_C"/>
    <property type="match status" value="1"/>
</dbReference>
<dbReference type="PANTHER" id="PTHR39210:SF1">
    <property type="entry name" value="HEPARIN-SULFATE LYASE"/>
    <property type="match status" value="1"/>
</dbReference>
<evidence type="ECO:0000313" key="9">
    <source>
        <dbReference type="Proteomes" id="UP000472971"/>
    </source>
</evidence>
<name>A0A6B3VYX7_9BACI</name>
<evidence type="ECO:0000259" key="6">
    <source>
        <dbReference type="Pfam" id="PF16889"/>
    </source>
</evidence>
<feature type="domain" description="Heparin-sulfate lyase N-terminal" evidence="6">
    <location>
        <begin position="80"/>
        <end position="286"/>
    </location>
</feature>
<dbReference type="GO" id="GO:0016829">
    <property type="term" value="F:lyase activity"/>
    <property type="evidence" value="ECO:0007669"/>
    <property type="project" value="UniProtKB-KW"/>
</dbReference>
<evidence type="ECO:0000256" key="1">
    <source>
        <dbReference type="ARBA" id="ARBA00004418"/>
    </source>
</evidence>
<sequence>MTIQVLNEKDLPDVHSEISNRKRLEEIFTDYKNKIYLVSGRYSKVKLADHELWTTKVHDRSWLFWHHCLVSVPFLIDSYYVDRNDEKINLAYEIIEKWFQANHPISPSEMGWHDHSTALRLLHIVKLYLVFHEKKNSKVLNRLSKISEYHMKKLADPNFYQEKHNHGLDQDIALFISAHVLTKLQKSNEWKNLALKRFWRQVHSIFASDGSYLEHSPQYIYLMLERLLNFYRILYQTNQAESTILLTKIEKIFTFYLTMLHPNGQFPTIGDSEAETAKKIAEKYLNLLPKKLSANIVSFQKGMTNMPLDAFYRNGGYAFFRSDWKNNEETTQIIFYSAFHSRVHKHHDDLSFTLYGHGMPLLIDAGKFTYEYDRPERKYVVSAYGHNTVRLNKRETDLKRQHINQSGILSFLATKNIGYASGFHTLTKGVTHRRMLFFLKPYDLLVIDLIRGNQQTTGELILNLHHQLKVHKKNEKVIALKGTKPLLSITQLGGGTFNIQRGKKNPLLGWSSPTYGEFFDNHLLTLERKGKEIKFVTHISLKNENTIKDFKWNLNQIRFSWKGFKVFCKLTDYYEHLFFNGKHYDTKKNYNNKTLLESLTKNNIEFVKSFYKPF</sequence>
<dbReference type="Pfam" id="PF16889">
    <property type="entry name" value="Hepar_II_III_N"/>
    <property type="match status" value="1"/>
</dbReference>
<evidence type="ECO:0000313" key="8">
    <source>
        <dbReference type="EMBL" id="NEY80796.1"/>
    </source>
</evidence>
<evidence type="ECO:0000313" key="10">
    <source>
        <dbReference type="Proteomes" id="UP000570010"/>
    </source>
</evidence>
<evidence type="ECO:0000256" key="3">
    <source>
        <dbReference type="ARBA" id="ARBA00022764"/>
    </source>
</evidence>
<keyword evidence="2" id="KW-0732">Signal</keyword>
<keyword evidence="3" id="KW-0574">Periplasm</keyword>
<evidence type="ECO:0000313" key="7">
    <source>
        <dbReference type="EMBL" id="MBA4536428.1"/>
    </source>
</evidence>
<dbReference type="Gene3D" id="1.50.10.100">
    <property type="entry name" value="Chondroitin AC/alginate lyase"/>
    <property type="match status" value="1"/>
</dbReference>
<organism evidence="8 9">
    <name type="scientific">Bacillus aquiflavi</name>
    <dbReference type="NCBI Taxonomy" id="2672567"/>
    <lineage>
        <taxon>Bacteria</taxon>
        <taxon>Bacillati</taxon>
        <taxon>Bacillota</taxon>
        <taxon>Bacilli</taxon>
        <taxon>Bacillales</taxon>
        <taxon>Bacillaceae</taxon>
        <taxon>Bacillus</taxon>
    </lineage>
</organism>
<proteinExistence type="predicted"/>
<feature type="domain" description="Heparinase II/III-like C-terminal" evidence="5">
    <location>
        <begin position="310"/>
        <end position="516"/>
    </location>
</feature>
<evidence type="ECO:0000256" key="2">
    <source>
        <dbReference type="ARBA" id="ARBA00022729"/>
    </source>
</evidence>
<dbReference type="InterPro" id="IPR031680">
    <property type="entry name" value="Hepar_II_III_N"/>
</dbReference>